<accession>L7MA93</accession>
<feature type="compositionally biased region" description="Low complexity" evidence="6">
    <location>
        <begin position="502"/>
        <end position="516"/>
    </location>
</feature>
<evidence type="ECO:0000256" key="6">
    <source>
        <dbReference type="SAM" id="MobiDB-lite"/>
    </source>
</evidence>
<comment type="subcellular location">
    <subcellularLocation>
        <location evidence="1">Membrane</location>
        <topology evidence="1">Multi-pass membrane protein</topology>
    </subcellularLocation>
</comment>
<dbReference type="GO" id="GO:0006816">
    <property type="term" value="P:calcium ion transport"/>
    <property type="evidence" value="ECO:0007669"/>
    <property type="project" value="TreeGrafter"/>
</dbReference>
<evidence type="ECO:0000256" key="1">
    <source>
        <dbReference type="ARBA" id="ARBA00004141"/>
    </source>
</evidence>
<evidence type="ECO:0000256" key="3">
    <source>
        <dbReference type="ARBA" id="ARBA00022737"/>
    </source>
</evidence>
<keyword evidence="2" id="KW-0812">Transmembrane</keyword>
<evidence type="ECO:0000256" key="5">
    <source>
        <dbReference type="ARBA" id="ARBA00023136"/>
    </source>
</evidence>
<dbReference type="InterPro" id="IPR013783">
    <property type="entry name" value="Ig-like_fold"/>
</dbReference>
<feature type="domain" description="PKD" evidence="7">
    <location>
        <begin position="528"/>
        <end position="600"/>
    </location>
</feature>
<protein>
    <submittedName>
        <fullName evidence="8">Putative receptor for egg jelly 7 strongylocentrotus purpuratus receptor for egg jelly 7</fullName>
    </submittedName>
</protein>
<dbReference type="InterPro" id="IPR035986">
    <property type="entry name" value="PKD_dom_sf"/>
</dbReference>
<dbReference type="SUPFAM" id="SSF49299">
    <property type="entry name" value="PKD domain"/>
    <property type="match status" value="1"/>
</dbReference>
<dbReference type="InterPro" id="IPR022409">
    <property type="entry name" value="PKD/Chitinase_dom"/>
</dbReference>
<feature type="compositionally biased region" description="Basic and acidic residues" evidence="6">
    <location>
        <begin position="391"/>
        <end position="402"/>
    </location>
</feature>
<feature type="domain" description="PKD" evidence="7">
    <location>
        <begin position="247"/>
        <end position="297"/>
    </location>
</feature>
<evidence type="ECO:0000313" key="8">
    <source>
        <dbReference type="EMBL" id="JAA60975.1"/>
    </source>
</evidence>
<keyword evidence="5" id="KW-0472">Membrane</keyword>
<sequence>ASLSATATRGVFVVGRDRKHLPSRLTIAGPLVVASCRSGQQQSSWEAVLEKPRPSESSGFLFQWTLGDTTFAPASGDGSMFSPPQLFLKNATGSVLLTVSVWPGYAVDGRGRRRSQLRASINVTLLRCAQVLRFVASPAAFGDGTLFSASVSGTAPLSVRAVFHDGAQKRWTTRRDTGTIRFSRLYARTGSFHVTLSCANRAGSVTRFAVAVVEEPAFGLRMTVRKPASFPLLPLRDIAELEAELISGTGLTFIWKVADARSTDEPTTVETRGRTSIARHRFSTPGMYNVSVSVSNALLLPSGAHLSAHLEQPLRVVEAIDGLVADVIGSPYVVLPQPCGNSSDPENEGAASVYTTPSSYRSTGRRRRTVEPCLWKCTPVEIRPPGIMRSRHTDDSHAERPATFHHQSATLPHAISRKEGDSRSLEALLLGSEEDVQGDLDTMVTSVPRVLQRERKPRHVTRRTAGKRGNVDRLSATTREALSVQSPDDRVPPSPMQEQQRESTPQRQQQPPECRPGGIQFCAHVAKGSDVVFDFHFGDGRSRRVEAASSASRGVGPMTQPAVSAVVRHRYERGGRFSVSVTASNPLGSVTRLIDRTVYVGSPAEGLTLEPTGDYAVVVAGRVGSFRAALDRGGDVTVAWELRSAAAPAGNLRAKYTGMTFEHVF</sequence>
<feature type="non-terminal residue" evidence="8">
    <location>
        <position position="1"/>
    </location>
</feature>
<feature type="region of interest" description="Disordered" evidence="6">
    <location>
        <begin position="447"/>
        <end position="519"/>
    </location>
</feature>
<feature type="region of interest" description="Disordered" evidence="6">
    <location>
        <begin position="386"/>
        <end position="420"/>
    </location>
</feature>
<feature type="compositionally biased region" description="Basic residues" evidence="6">
    <location>
        <begin position="455"/>
        <end position="466"/>
    </location>
</feature>
<keyword evidence="3" id="KW-0677">Repeat</keyword>
<feature type="region of interest" description="Disordered" evidence="6">
    <location>
        <begin position="341"/>
        <end position="365"/>
    </location>
</feature>
<reference evidence="8" key="1">
    <citation type="submission" date="2012-11" db="EMBL/GenBank/DDBJ databases">
        <authorList>
            <person name="Lucero-Rivera Y.E."/>
            <person name="Tovar-Ramirez D."/>
        </authorList>
    </citation>
    <scope>NUCLEOTIDE SEQUENCE</scope>
    <source>
        <tissue evidence="8">Salivary gland</tissue>
    </source>
</reference>
<name>L7MA93_RHIPC</name>
<dbReference type="GO" id="GO:0005886">
    <property type="term" value="C:plasma membrane"/>
    <property type="evidence" value="ECO:0007669"/>
    <property type="project" value="TreeGrafter"/>
</dbReference>
<dbReference type="Gene3D" id="2.60.40.10">
    <property type="entry name" value="Immunoglobulins"/>
    <property type="match status" value="1"/>
</dbReference>
<feature type="compositionally biased region" description="Polar residues" evidence="6">
    <location>
        <begin position="475"/>
        <end position="486"/>
    </location>
</feature>
<dbReference type="InterPro" id="IPR000601">
    <property type="entry name" value="PKD_dom"/>
</dbReference>
<feature type="non-terminal residue" evidence="8">
    <location>
        <position position="665"/>
    </location>
</feature>
<dbReference type="PANTHER" id="PTHR46730:SF4">
    <property type="entry name" value="POLYCYSTIC KIDNEY DISEASE PROTEIN 1-LIKE 1"/>
    <property type="match status" value="1"/>
</dbReference>
<evidence type="ECO:0000256" key="4">
    <source>
        <dbReference type="ARBA" id="ARBA00022989"/>
    </source>
</evidence>
<reference evidence="8" key="2">
    <citation type="journal article" date="2015" name="J. Proteomics">
        <title>Sexual differences in the sialomes of the zebra tick, Rhipicephalus pulchellus.</title>
        <authorList>
            <person name="Tan A.W."/>
            <person name="Francischetti I.M."/>
            <person name="Slovak M."/>
            <person name="Kini R.M."/>
            <person name="Ribeiro J.M."/>
        </authorList>
    </citation>
    <scope>NUCLEOTIDE SEQUENCE</scope>
    <source>
        <tissue evidence="8">Salivary gland</tissue>
    </source>
</reference>
<proteinExistence type="evidence at transcript level"/>
<organism evidence="8">
    <name type="scientific">Rhipicephalus pulchellus</name>
    <name type="common">Yellow backed tick</name>
    <name type="synonym">Dermacentor pulchellus</name>
    <dbReference type="NCBI Taxonomy" id="72859"/>
    <lineage>
        <taxon>Eukaryota</taxon>
        <taxon>Metazoa</taxon>
        <taxon>Ecdysozoa</taxon>
        <taxon>Arthropoda</taxon>
        <taxon>Chelicerata</taxon>
        <taxon>Arachnida</taxon>
        <taxon>Acari</taxon>
        <taxon>Parasitiformes</taxon>
        <taxon>Ixodida</taxon>
        <taxon>Ixodoidea</taxon>
        <taxon>Ixodidae</taxon>
        <taxon>Rhipicephalinae</taxon>
        <taxon>Rhipicephalus</taxon>
        <taxon>Rhipicephalus</taxon>
    </lineage>
</organism>
<dbReference type="Pfam" id="PF00801">
    <property type="entry name" value="PKD"/>
    <property type="match status" value="1"/>
</dbReference>
<dbReference type="EMBL" id="GACK01004059">
    <property type="protein sequence ID" value="JAA60975.1"/>
    <property type="molecule type" value="mRNA"/>
</dbReference>
<evidence type="ECO:0000259" key="7">
    <source>
        <dbReference type="PROSITE" id="PS50093"/>
    </source>
</evidence>
<keyword evidence="4" id="KW-1133">Transmembrane helix</keyword>
<dbReference type="PANTHER" id="PTHR46730">
    <property type="entry name" value="POLYCYSTIN-1"/>
    <property type="match status" value="1"/>
</dbReference>
<dbReference type="SMART" id="SM00089">
    <property type="entry name" value="PKD"/>
    <property type="match status" value="2"/>
</dbReference>
<dbReference type="GO" id="GO:0005261">
    <property type="term" value="F:monoatomic cation channel activity"/>
    <property type="evidence" value="ECO:0007669"/>
    <property type="project" value="TreeGrafter"/>
</dbReference>
<keyword evidence="8" id="KW-0675">Receptor</keyword>
<dbReference type="AlphaFoldDB" id="L7MA93"/>
<dbReference type="PROSITE" id="PS50093">
    <property type="entry name" value="PKD"/>
    <property type="match status" value="2"/>
</dbReference>
<evidence type="ECO:0000256" key="2">
    <source>
        <dbReference type="ARBA" id="ARBA00022692"/>
    </source>
</evidence>